<dbReference type="InterPro" id="IPR058647">
    <property type="entry name" value="BSH_CzcB-like"/>
</dbReference>
<feature type="domain" description="CzcB-like barrel-sandwich hybrid" evidence="5">
    <location>
        <begin position="72"/>
        <end position="202"/>
    </location>
</feature>
<keyword evidence="3" id="KW-1133">Transmembrane helix</keyword>
<evidence type="ECO:0000256" key="1">
    <source>
        <dbReference type="ARBA" id="ARBA00009477"/>
    </source>
</evidence>
<evidence type="ECO:0000256" key="3">
    <source>
        <dbReference type="SAM" id="Phobius"/>
    </source>
</evidence>
<dbReference type="Pfam" id="PF25973">
    <property type="entry name" value="BSH_CzcB"/>
    <property type="match status" value="1"/>
</dbReference>
<dbReference type="Gene3D" id="2.40.420.20">
    <property type="match status" value="1"/>
</dbReference>
<dbReference type="EMBL" id="CP023247">
    <property type="protein sequence ID" value="ASZ49868.1"/>
    <property type="molecule type" value="Genomic_DNA"/>
</dbReference>
<dbReference type="SUPFAM" id="SSF111369">
    <property type="entry name" value="HlyD-like secretion proteins"/>
    <property type="match status" value="1"/>
</dbReference>
<dbReference type="InterPro" id="IPR006143">
    <property type="entry name" value="RND_pump_MFP"/>
</dbReference>
<organism evidence="6">
    <name type="scientific">Vibrio parahaemolyticus</name>
    <dbReference type="NCBI Taxonomy" id="670"/>
    <lineage>
        <taxon>Bacteria</taxon>
        <taxon>Pseudomonadati</taxon>
        <taxon>Pseudomonadota</taxon>
        <taxon>Gammaproteobacteria</taxon>
        <taxon>Vibrionales</taxon>
        <taxon>Vibrionaceae</taxon>
        <taxon>Vibrio</taxon>
    </lineage>
</organism>
<reference evidence="7 8" key="1">
    <citation type="submission" date="2015-08" db="EMBL/GenBank/DDBJ databases">
        <title>Draft Genome Sequences of Vibrio parahaemolyticus Strains.</title>
        <authorList>
            <person name="Gonzalez-Escalona N."/>
            <person name="DePaola A."/>
        </authorList>
    </citation>
    <scope>NUCLEOTIDE SEQUENCE [LARGE SCALE GENOMIC DNA]</scope>
    <source>
        <strain evidence="7 8">CFSAN001621</strain>
    </source>
</reference>
<keyword evidence="2" id="KW-0175">Coiled coil</keyword>
<evidence type="ECO:0000313" key="6">
    <source>
        <dbReference type="EMBL" id="ASZ49868.1"/>
    </source>
</evidence>
<dbReference type="GO" id="GO:1990281">
    <property type="term" value="C:efflux pump complex"/>
    <property type="evidence" value="ECO:0007669"/>
    <property type="project" value="TreeGrafter"/>
</dbReference>
<protein>
    <submittedName>
        <fullName evidence="6">Efflux RND transporter periplasmic adaptor subunit</fullName>
    </submittedName>
    <submittedName>
        <fullName evidence="7">Hemolysin D</fullName>
    </submittedName>
</protein>
<name>A0A249VZG0_VIBPH</name>
<feature type="transmembrane region" description="Helical" evidence="3">
    <location>
        <begin position="7"/>
        <end position="27"/>
    </location>
</feature>
<dbReference type="NCBIfam" id="TIGR01730">
    <property type="entry name" value="RND_mfp"/>
    <property type="match status" value="1"/>
</dbReference>
<dbReference type="EMBL" id="LHQV01000015">
    <property type="protein sequence ID" value="OQJ98869.1"/>
    <property type="molecule type" value="Genomic_DNA"/>
</dbReference>
<feature type="coiled-coil region" evidence="2">
    <location>
        <begin position="105"/>
        <end position="177"/>
    </location>
</feature>
<dbReference type="PANTHER" id="PTHR30469:SF15">
    <property type="entry name" value="HLYD FAMILY OF SECRETION PROTEINS"/>
    <property type="match status" value="1"/>
</dbReference>
<proteinExistence type="inferred from homology"/>
<evidence type="ECO:0000313" key="8">
    <source>
        <dbReference type="Proteomes" id="UP000191946"/>
    </source>
</evidence>
<sequence length="351" mass="38535">MKLDTKWLGVILFAILALLFLYMAGFFTEKLPTEHDVKTNQIDVNNAETHQLMLTSEPVVREFPGVVVAEQHADIAARLTASVMEVLVKVGDKVKQGDVLARLESDDLDARVRQSEQALSSAQAQLNAARKEFSRVRALLNKKLIPQSQFDQAESALQTAQANFNKAQAAVSEAETTFGYSIITAPFDGLITQKPINKGDTATPGALLLSMYNPNSLEIEVNFAESVMPYVTYDKEVDVVFPSYNLNAQAAVKEVTPSADANSRSYTVKLQFEPPTAIYPGTYAKVALTLTDDVVLRVPKEAVYQVGQLDYVKVVQDSGEVETRLIQLGELGRVRTGLKQGDVVLLNPRSL</sequence>
<reference evidence="6" key="2">
    <citation type="submission" date="2017-09" db="EMBL/GenBank/DDBJ databases">
        <authorList>
            <person name="Ehlers B."/>
            <person name="Leendertz F.H."/>
        </authorList>
    </citation>
    <scope>NUCLEOTIDE SEQUENCE</scope>
    <source>
        <strain evidence="6">MAVP-26</strain>
    </source>
</reference>
<dbReference type="PANTHER" id="PTHR30469">
    <property type="entry name" value="MULTIDRUG RESISTANCE PROTEIN MDTA"/>
    <property type="match status" value="1"/>
</dbReference>
<evidence type="ECO:0000259" key="5">
    <source>
        <dbReference type="Pfam" id="PF25973"/>
    </source>
</evidence>
<dbReference type="Gene3D" id="1.10.287.470">
    <property type="entry name" value="Helix hairpin bin"/>
    <property type="match status" value="1"/>
</dbReference>
<evidence type="ECO:0000256" key="2">
    <source>
        <dbReference type="SAM" id="Coils"/>
    </source>
</evidence>
<keyword evidence="3" id="KW-0472">Membrane</keyword>
<dbReference type="Proteomes" id="UP000191946">
    <property type="component" value="Unassembled WGS sequence"/>
</dbReference>
<dbReference type="Pfam" id="PF25954">
    <property type="entry name" value="Beta-barrel_RND_2"/>
    <property type="match status" value="1"/>
</dbReference>
<accession>A0A249VZG0</accession>
<evidence type="ECO:0000259" key="4">
    <source>
        <dbReference type="Pfam" id="PF25954"/>
    </source>
</evidence>
<dbReference type="Gene3D" id="2.40.30.170">
    <property type="match status" value="1"/>
</dbReference>
<evidence type="ECO:0000313" key="7">
    <source>
        <dbReference type="EMBL" id="OQJ98869.1"/>
    </source>
</evidence>
<keyword evidence="3" id="KW-0812">Transmembrane</keyword>
<dbReference type="GO" id="GO:0015562">
    <property type="term" value="F:efflux transmembrane transporter activity"/>
    <property type="evidence" value="ECO:0007669"/>
    <property type="project" value="TreeGrafter"/>
</dbReference>
<gene>
    <name evidence="7" type="ORF">AKG60_12645</name>
    <name evidence="6" type="ORF">YA91_04450</name>
</gene>
<comment type="similarity">
    <text evidence="1">Belongs to the membrane fusion protein (MFP) (TC 8.A.1) family.</text>
</comment>
<keyword evidence="8" id="KW-1185">Reference proteome</keyword>
<dbReference type="Gene3D" id="2.40.50.100">
    <property type="match status" value="1"/>
</dbReference>
<feature type="domain" description="CusB-like beta-barrel" evidence="4">
    <location>
        <begin position="219"/>
        <end position="289"/>
    </location>
</feature>
<dbReference type="RefSeq" id="WP_005498906.1">
    <property type="nucleotide sequence ID" value="NZ_CP023247.2"/>
</dbReference>
<dbReference type="InterPro" id="IPR058792">
    <property type="entry name" value="Beta-barrel_RND_2"/>
</dbReference>
<dbReference type="AlphaFoldDB" id="A0A249VZG0"/>